<reference evidence="2 3" key="1">
    <citation type="submission" date="2019-05" db="EMBL/GenBank/DDBJ databases">
        <title>We sequenced the genome of Paenibacillus hemerocallicola KCTC 33185 for further insight into its adaptation and study the phylogeny of Paenibacillus.</title>
        <authorList>
            <person name="Narsing Rao M.P."/>
        </authorList>
    </citation>
    <scope>NUCLEOTIDE SEQUENCE [LARGE SCALE GENOMIC DNA]</scope>
    <source>
        <strain evidence="2 3">KCTC 33185</strain>
    </source>
</reference>
<evidence type="ECO:0000313" key="3">
    <source>
        <dbReference type="Proteomes" id="UP000307943"/>
    </source>
</evidence>
<dbReference type="SUPFAM" id="SSF48208">
    <property type="entry name" value="Six-hairpin glycosidases"/>
    <property type="match status" value="1"/>
</dbReference>
<dbReference type="OrthoDB" id="3796513at2"/>
<keyword evidence="3" id="KW-1185">Reference proteome</keyword>
<gene>
    <name evidence="2" type="ORF">FE784_34375</name>
</gene>
<evidence type="ECO:0000313" key="2">
    <source>
        <dbReference type="EMBL" id="TNJ61361.1"/>
    </source>
</evidence>
<accession>A0A5C4SYZ0</accession>
<keyword evidence="1" id="KW-0732">Signal</keyword>
<sequence>MRRWIVMLLAVLLMTPSFTGASVHAVEQGTGGEIVTTGEEALYYYLIPNNFKTFGTWRIEGQNLLGRTTGSTAGALPAIAEVDIVQTGDYKLWVRDRDFAINAPGTRTFQVAVDGTTVNKTFGTHGQDGFRWTEVGTFTLSAGTHDLALEDTSATYARSEGFFLTDDLNLVPPEDKNDLLAIVQPDDPLASIPPAAFPAWAEANVTPVKTDSIENDSVKVVFHQGVGTEGSLVQNEIFVKAGGQWVPVKNKTEQFGFLMMAALRTELIGTKDQYSQLLQRVTVDGKAGSYITDDFFRSGIPVWFIPTDYTKVSAGKVQLSFANTEADLTVTFELDALADDPKVTLNAEFPQAGAYSFLLFSGNGVDYEDYETVTAPLLYVKKAVPERAVMYPESFLFTPMATLHFPQGGIKAQGRELTAGVALDPTSVPQGYFYPETSAYGLVLRDQGGQVRPQLIAPMYGSPASLFASGSDYEVSYRIVNRLGSWYDTFKHVTENMYNLRDLRTNAFHSINEALYNATDLMMDDDYGGWDSVNMAHYNMEEKEMTTMANAMSAVQRYLLTEDESILDERAIPTLAFMLSRQNYHFKITTNKGGSSYPAVLPSPLGGPVKNYSASVFGGLYEMTQGRMPFLMDTAIDQASQNANLGGVTDQAALYKYTGDEDYLAMVRDLADQYLTNHPNAGANRESQYVSGFVFGDYIPMVMTFLAAYEATGDPKYLDAARENASLLVTGLWTTGYHDGYATSNYTIDPVETAERMQVVEQFIRWWHGERQWRLGNVDGEAKPPQLSGPPLVEETVPGWLLAKAGMGTEHWRTPGHGNIITMNNWAGMLVKLSEYTGDPFFEKMSRNATVGRYGNYAGYYQDRMIVHQMRDDYPYVGPDYTQIYWHHIPSFISMLEDFLINSVWTKSERNIAFPSIYQSGYAFLASNQFGHAPGTFYGEEDMWLWLDRGIIEPDTTNVDYIAARKDGKLGLALMNEDNAAITTVIALGDKVSGGATYSGSATVYEADGTMSTLAVVDGRFTIAIPPKGIRSLVLDIPDVAAPGYAKTDYSYSNHPRSTVTGHTRGKGHVIQISPDSYHAFVYINDLNATTSKLTMQYQIGGQSFTAEKAGYPYEFLIKVDDPMKKFTYQLTATKVGGATENLGGGTLEPYQFQDSAIAIPEQGRFEPIGLTVLSTGTATGEVRLVVSGNDFPFPLSENLLNGLKITGILTHKTNGATLALDSLIIRNEMRSNGNTVLAVSPTAAVPVADYKDYNIQLTIHPRPKLGYFEPLAMNVNSPGTGQGNIRLVVSNSNFPFPLTGNVLTGLRITGTLTHKTTAATLNLDSRIAGNEVRTNGTTVLVVHPTTAVSLADYKDYNISITIHPLASPPVTSAHVAPVGEAGENGWHTGPVNVSFAVYGSSVTETVYRLNGGAWNAYNQPFQLADDGVHTLDYYSVTYATYAEPIRSSVIRIDATAPTLSLTASPSTIWPPDGRMVPITTTPEAADGGSGVATLTLVSITSNEPDEGTGPASIQGASYGTDDREYSLLAERADTGSGRTYTIVYTVKDLAGNATTASVDVHVPLHSS</sequence>
<evidence type="ECO:0000256" key="1">
    <source>
        <dbReference type="SAM" id="SignalP"/>
    </source>
</evidence>
<dbReference type="RefSeq" id="WP_139606777.1">
    <property type="nucleotide sequence ID" value="NZ_VDCQ01000075.1"/>
</dbReference>
<comment type="caution">
    <text evidence="2">The sequence shown here is derived from an EMBL/GenBank/DDBJ whole genome shotgun (WGS) entry which is preliminary data.</text>
</comment>
<name>A0A5C4SYZ0_9BACL</name>
<feature type="signal peptide" evidence="1">
    <location>
        <begin position="1"/>
        <end position="21"/>
    </location>
</feature>
<dbReference type="InterPro" id="IPR008928">
    <property type="entry name" value="6-hairpin_glycosidase_sf"/>
</dbReference>
<feature type="chain" id="PRO_5023025060" evidence="1">
    <location>
        <begin position="22"/>
        <end position="1568"/>
    </location>
</feature>
<proteinExistence type="predicted"/>
<protein>
    <submittedName>
        <fullName evidence="2">Uncharacterized protein</fullName>
    </submittedName>
</protein>
<dbReference type="Gene3D" id="1.50.10.20">
    <property type="match status" value="1"/>
</dbReference>
<dbReference type="Proteomes" id="UP000307943">
    <property type="component" value="Unassembled WGS sequence"/>
</dbReference>
<dbReference type="GO" id="GO:0005975">
    <property type="term" value="P:carbohydrate metabolic process"/>
    <property type="evidence" value="ECO:0007669"/>
    <property type="project" value="InterPro"/>
</dbReference>
<dbReference type="EMBL" id="VDCQ01000075">
    <property type="protein sequence ID" value="TNJ61361.1"/>
    <property type="molecule type" value="Genomic_DNA"/>
</dbReference>
<dbReference type="Gene3D" id="2.60.120.260">
    <property type="entry name" value="Galactose-binding domain-like"/>
    <property type="match status" value="1"/>
</dbReference>
<organism evidence="2 3">
    <name type="scientific">Paenibacillus hemerocallicola</name>
    <dbReference type="NCBI Taxonomy" id="1172614"/>
    <lineage>
        <taxon>Bacteria</taxon>
        <taxon>Bacillati</taxon>
        <taxon>Bacillota</taxon>
        <taxon>Bacilli</taxon>
        <taxon>Bacillales</taxon>
        <taxon>Paenibacillaceae</taxon>
        <taxon>Paenibacillus</taxon>
    </lineage>
</organism>